<evidence type="ECO:0008006" key="4">
    <source>
        <dbReference type="Google" id="ProtNLM"/>
    </source>
</evidence>
<proteinExistence type="predicted"/>
<protein>
    <recommendedName>
        <fullName evidence="4">Recombinase XerC</fullName>
    </recommendedName>
</protein>
<keyword evidence="3" id="KW-1185">Reference proteome</keyword>
<feature type="non-terminal residue" evidence="2">
    <location>
        <position position="1"/>
    </location>
</feature>
<dbReference type="Proteomes" id="UP000216991">
    <property type="component" value="Unassembled WGS sequence"/>
</dbReference>
<evidence type="ECO:0000256" key="1">
    <source>
        <dbReference type="ARBA" id="ARBA00023172"/>
    </source>
</evidence>
<dbReference type="AlphaFoldDB" id="A0A255Z909"/>
<sequence length="73" mass="7803">PVPVPPTSTAVARHIRFIQAMLGHESLETTQIYTRVSAAKLAEIHAATHPGAKLTRDRAMLDTALAAEGEDAE</sequence>
<name>A0A255Z909_9SPHN</name>
<gene>
    <name evidence="2" type="ORF">CHU93_00670</name>
</gene>
<dbReference type="InterPro" id="IPR013762">
    <property type="entry name" value="Integrase-like_cat_sf"/>
</dbReference>
<keyword evidence="1" id="KW-0233">DNA recombination</keyword>
<organism evidence="2 3">
    <name type="scientific">Sandarakinorhabdus cyanobacteriorum</name>
    <dbReference type="NCBI Taxonomy" id="1981098"/>
    <lineage>
        <taxon>Bacteria</taxon>
        <taxon>Pseudomonadati</taxon>
        <taxon>Pseudomonadota</taxon>
        <taxon>Alphaproteobacteria</taxon>
        <taxon>Sphingomonadales</taxon>
        <taxon>Sphingosinicellaceae</taxon>
        <taxon>Sandarakinorhabdus</taxon>
    </lineage>
</organism>
<evidence type="ECO:0000313" key="3">
    <source>
        <dbReference type="Proteomes" id="UP000216991"/>
    </source>
</evidence>
<dbReference type="SUPFAM" id="SSF56349">
    <property type="entry name" value="DNA breaking-rejoining enzymes"/>
    <property type="match status" value="1"/>
</dbReference>
<comment type="caution">
    <text evidence="2">The sequence shown here is derived from an EMBL/GenBank/DDBJ whole genome shotgun (WGS) entry which is preliminary data.</text>
</comment>
<dbReference type="EMBL" id="NOXT01000033">
    <property type="protein sequence ID" value="OYQ37120.1"/>
    <property type="molecule type" value="Genomic_DNA"/>
</dbReference>
<reference evidence="2 3" key="1">
    <citation type="submission" date="2017-07" db="EMBL/GenBank/DDBJ databases">
        <title>Sandarakinorhabdus cyanobacteriorum sp. nov., a novel bacterium isolated from cyanobacterial aggregates in a eutrophic lake.</title>
        <authorList>
            <person name="Cai H."/>
        </authorList>
    </citation>
    <scope>NUCLEOTIDE SEQUENCE [LARGE SCALE GENOMIC DNA]</scope>
    <source>
        <strain evidence="2 3">TH057</strain>
    </source>
</reference>
<dbReference type="Gene3D" id="1.10.443.10">
    <property type="entry name" value="Intergrase catalytic core"/>
    <property type="match status" value="1"/>
</dbReference>
<dbReference type="InterPro" id="IPR011010">
    <property type="entry name" value="DNA_brk_join_enz"/>
</dbReference>
<dbReference type="GO" id="GO:0006310">
    <property type="term" value="P:DNA recombination"/>
    <property type="evidence" value="ECO:0007669"/>
    <property type="project" value="UniProtKB-KW"/>
</dbReference>
<evidence type="ECO:0000313" key="2">
    <source>
        <dbReference type="EMBL" id="OYQ37120.1"/>
    </source>
</evidence>
<accession>A0A255Z909</accession>
<dbReference type="GO" id="GO:0003677">
    <property type="term" value="F:DNA binding"/>
    <property type="evidence" value="ECO:0007669"/>
    <property type="project" value="InterPro"/>
</dbReference>
<dbReference type="GO" id="GO:0015074">
    <property type="term" value="P:DNA integration"/>
    <property type="evidence" value="ECO:0007669"/>
    <property type="project" value="InterPro"/>
</dbReference>